<proteinExistence type="predicted"/>
<keyword evidence="4 6" id="KW-0472">Membrane</keyword>
<feature type="transmembrane region" description="Helical" evidence="6">
    <location>
        <begin position="190"/>
        <end position="216"/>
    </location>
</feature>
<feature type="transmembrane region" description="Helical" evidence="6">
    <location>
        <begin position="12"/>
        <end position="36"/>
    </location>
</feature>
<feature type="transmembrane region" description="Helical" evidence="6">
    <location>
        <begin position="81"/>
        <end position="103"/>
    </location>
</feature>
<name>A0A9P0B3D0_BRAAE</name>
<protein>
    <recommendedName>
        <fullName evidence="9">Tetraspanin</fullName>
    </recommendedName>
</protein>
<evidence type="ECO:0000256" key="1">
    <source>
        <dbReference type="ARBA" id="ARBA00004141"/>
    </source>
</evidence>
<dbReference type="PANTHER" id="PTHR19282:SF417">
    <property type="entry name" value="TETRASPANIN TSPA-RELATED"/>
    <property type="match status" value="1"/>
</dbReference>
<dbReference type="GO" id="GO:0016020">
    <property type="term" value="C:membrane"/>
    <property type="evidence" value="ECO:0007669"/>
    <property type="project" value="UniProtKB-SubCell"/>
</dbReference>
<organism evidence="7 8">
    <name type="scientific">Brassicogethes aeneus</name>
    <name type="common">Rape pollen beetle</name>
    <name type="synonym">Meligethes aeneus</name>
    <dbReference type="NCBI Taxonomy" id="1431903"/>
    <lineage>
        <taxon>Eukaryota</taxon>
        <taxon>Metazoa</taxon>
        <taxon>Ecdysozoa</taxon>
        <taxon>Arthropoda</taxon>
        <taxon>Hexapoda</taxon>
        <taxon>Insecta</taxon>
        <taxon>Pterygota</taxon>
        <taxon>Neoptera</taxon>
        <taxon>Endopterygota</taxon>
        <taxon>Coleoptera</taxon>
        <taxon>Polyphaga</taxon>
        <taxon>Cucujiformia</taxon>
        <taxon>Nitidulidae</taxon>
        <taxon>Meligethinae</taxon>
        <taxon>Brassicogethes</taxon>
    </lineage>
</organism>
<evidence type="ECO:0000313" key="8">
    <source>
        <dbReference type="Proteomes" id="UP001154078"/>
    </source>
</evidence>
<dbReference type="InterPro" id="IPR018499">
    <property type="entry name" value="Tetraspanin/Peripherin"/>
</dbReference>
<sequence>MGSLTVKEVLCVLYSVLLFVSGIVLISLSAILAIKLFNQFKFVPSGSVGPFIVIFILGFIHLFLTWLGVKGPSREHDFHIYMFMILTLILLCGEFAIGVWSMVLRGQVENESGKLLTESFDEMIKIDYNKKEWVRLQIDLKCCGLHGSQDYAIKDSYPKACTDYQVSNGTFQVLYENGCNKALVKHVKKIMLYGALLGFLSSLYQAVGLFIFYLFVKELKNVRSKRIARRLQMDREAAAAVHPPGPQSSPPPVSTSQ</sequence>
<dbReference type="PANTHER" id="PTHR19282">
    <property type="entry name" value="TETRASPANIN"/>
    <property type="match status" value="1"/>
</dbReference>
<reference evidence="7" key="1">
    <citation type="submission" date="2021-12" db="EMBL/GenBank/DDBJ databases">
        <authorList>
            <person name="King R."/>
        </authorList>
    </citation>
    <scope>NUCLEOTIDE SEQUENCE</scope>
</reference>
<dbReference type="OrthoDB" id="6239677at2759"/>
<dbReference type="Proteomes" id="UP001154078">
    <property type="component" value="Chromosome 4"/>
</dbReference>
<comment type="subcellular location">
    <subcellularLocation>
        <location evidence="1">Membrane</location>
        <topology evidence="1">Multi-pass membrane protein</topology>
    </subcellularLocation>
</comment>
<keyword evidence="8" id="KW-1185">Reference proteome</keyword>
<keyword evidence="2 6" id="KW-0812">Transmembrane</keyword>
<dbReference type="SUPFAM" id="SSF48652">
    <property type="entry name" value="Tetraspanin"/>
    <property type="match status" value="1"/>
</dbReference>
<evidence type="ECO:0000313" key="7">
    <source>
        <dbReference type="EMBL" id="CAH0555600.1"/>
    </source>
</evidence>
<evidence type="ECO:0000256" key="3">
    <source>
        <dbReference type="ARBA" id="ARBA00022989"/>
    </source>
</evidence>
<gene>
    <name evidence="7" type="ORF">MELIAE_LOCUS6939</name>
</gene>
<dbReference type="AlphaFoldDB" id="A0A9P0B3D0"/>
<feature type="transmembrane region" description="Helical" evidence="6">
    <location>
        <begin position="48"/>
        <end position="69"/>
    </location>
</feature>
<feature type="region of interest" description="Disordered" evidence="5">
    <location>
        <begin position="236"/>
        <end position="257"/>
    </location>
</feature>
<evidence type="ECO:0000256" key="6">
    <source>
        <dbReference type="SAM" id="Phobius"/>
    </source>
</evidence>
<dbReference type="EMBL" id="OV121135">
    <property type="protein sequence ID" value="CAH0555600.1"/>
    <property type="molecule type" value="Genomic_DNA"/>
</dbReference>
<dbReference type="Gene3D" id="1.10.1450.10">
    <property type="entry name" value="Tetraspanin"/>
    <property type="match status" value="1"/>
</dbReference>
<dbReference type="Pfam" id="PF00335">
    <property type="entry name" value="Tetraspanin"/>
    <property type="match status" value="1"/>
</dbReference>
<feature type="compositionally biased region" description="Pro residues" evidence="5">
    <location>
        <begin position="243"/>
        <end position="257"/>
    </location>
</feature>
<dbReference type="CDD" id="cd03127">
    <property type="entry name" value="tetraspanin_LEL"/>
    <property type="match status" value="1"/>
</dbReference>
<evidence type="ECO:0000256" key="2">
    <source>
        <dbReference type="ARBA" id="ARBA00022692"/>
    </source>
</evidence>
<evidence type="ECO:0008006" key="9">
    <source>
        <dbReference type="Google" id="ProtNLM"/>
    </source>
</evidence>
<evidence type="ECO:0000256" key="5">
    <source>
        <dbReference type="SAM" id="MobiDB-lite"/>
    </source>
</evidence>
<dbReference type="InterPro" id="IPR008952">
    <property type="entry name" value="Tetraspanin_EC2_sf"/>
</dbReference>
<evidence type="ECO:0000256" key="4">
    <source>
        <dbReference type="ARBA" id="ARBA00023136"/>
    </source>
</evidence>
<keyword evidence="3 6" id="KW-1133">Transmembrane helix</keyword>
<accession>A0A9P0B3D0</accession>